<dbReference type="PANTHER" id="PTHR36151:SF3">
    <property type="entry name" value="ER-BOUND OXYGENASE MPAB_MPAB'_RUBBER OXYGENASE CATALYTIC DOMAIN-CONTAINING PROTEIN"/>
    <property type="match status" value="1"/>
</dbReference>
<evidence type="ECO:0000259" key="1">
    <source>
        <dbReference type="Pfam" id="PF09995"/>
    </source>
</evidence>
<dbReference type="OrthoDB" id="108890at2"/>
<evidence type="ECO:0000313" key="3">
    <source>
        <dbReference type="Proteomes" id="UP000249725"/>
    </source>
</evidence>
<keyword evidence="3" id="KW-1185">Reference proteome</keyword>
<accession>A0A328AEB2</accession>
<comment type="caution">
    <text evidence="2">The sequence shown here is derived from an EMBL/GenBank/DDBJ whole genome shotgun (WGS) entry which is preliminary data.</text>
</comment>
<dbReference type="RefSeq" id="WP_111516405.1">
    <property type="nucleotide sequence ID" value="NZ_QFYR01000005.1"/>
</dbReference>
<dbReference type="InterPro" id="IPR018713">
    <property type="entry name" value="MPAB/Lcp_cat_dom"/>
</dbReference>
<sequence length="282" mass="30604">MIRRQLFGDGALDYAQPAGDPGLFGPDSVTWRVHANPVILAIGGVAAVILELAEPRVRSGVWEHSTFRTDPLGRMQRTADAAMITTYGPTAAVERRIAMVNRMHERVRGSTPEGQAYQAMDPELLTWVQVTAGYGFLNAYLRYVEPGLSPADQDRYFAEAAAVGERFGTGALPRTVAEVEQLFAAMRPKLKPHPIIGEFLGLVERTSPVGLAGRAVQPLLVDAAVDLLPAWAPLHLQITRPAIRLRAAQRLMRALAASARFAPNEIVSQARARVGADDLRAA</sequence>
<dbReference type="Pfam" id="PF09995">
    <property type="entry name" value="MPAB_Lcp_cat"/>
    <property type="match status" value="1"/>
</dbReference>
<name>A0A328AEB2_9CAUL</name>
<reference evidence="3" key="1">
    <citation type="submission" date="2018-05" db="EMBL/GenBank/DDBJ databases">
        <authorList>
            <person name="Li X."/>
        </authorList>
    </citation>
    <scope>NUCLEOTIDE SEQUENCE [LARGE SCALE GENOMIC DNA]</scope>
    <source>
        <strain evidence="3">YIM 73061</strain>
    </source>
</reference>
<evidence type="ECO:0000313" key="2">
    <source>
        <dbReference type="EMBL" id="RAK51098.1"/>
    </source>
</evidence>
<proteinExistence type="predicted"/>
<protein>
    <recommendedName>
        <fullName evidence="1">ER-bound oxygenase mpaB/mpaB'/Rubber oxygenase catalytic domain-containing protein</fullName>
    </recommendedName>
</protein>
<gene>
    <name evidence="2" type="ORF">DJ018_17445</name>
</gene>
<dbReference type="GO" id="GO:0016491">
    <property type="term" value="F:oxidoreductase activity"/>
    <property type="evidence" value="ECO:0007669"/>
    <property type="project" value="InterPro"/>
</dbReference>
<feature type="domain" description="ER-bound oxygenase mpaB/mpaB'/Rubber oxygenase catalytic" evidence="1">
    <location>
        <begin position="31"/>
        <end position="256"/>
    </location>
</feature>
<dbReference type="PANTHER" id="PTHR36151">
    <property type="entry name" value="BLR2777 PROTEIN"/>
    <property type="match status" value="1"/>
</dbReference>
<dbReference type="AlphaFoldDB" id="A0A328AEB2"/>
<organism evidence="2 3">
    <name type="scientific">Phenylobacterium deserti</name>
    <dbReference type="NCBI Taxonomy" id="1914756"/>
    <lineage>
        <taxon>Bacteria</taxon>
        <taxon>Pseudomonadati</taxon>
        <taxon>Pseudomonadota</taxon>
        <taxon>Alphaproteobacteria</taxon>
        <taxon>Caulobacterales</taxon>
        <taxon>Caulobacteraceae</taxon>
        <taxon>Phenylobacterium</taxon>
    </lineage>
</organism>
<dbReference type="EMBL" id="QFYR01000005">
    <property type="protein sequence ID" value="RAK51098.1"/>
    <property type="molecule type" value="Genomic_DNA"/>
</dbReference>
<dbReference type="Proteomes" id="UP000249725">
    <property type="component" value="Unassembled WGS sequence"/>
</dbReference>